<evidence type="ECO:0000313" key="1">
    <source>
        <dbReference type="EMBL" id="CAG5001633.1"/>
    </source>
</evidence>
<dbReference type="EMBL" id="CAJRAF010000002">
    <property type="protein sequence ID" value="CAG5001633.1"/>
    <property type="molecule type" value="Genomic_DNA"/>
</dbReference>
<gene>
    <name evidence="1" type="ORF">DYBT9275_02708</name>
</gene>
<name>A0A916JDJ5_9BACT</name>
<protein>
    <submittedName>
        <fullName evidence="1">Uncharacterized protein</fullName>
    </submittedName>
</protein>
<dbReference type="Proteomes" id="UP000680038">
    <property type="component" value="Unassembled WGS sequence"/>
</dbReference>
<organism evidence="1 2">
    <name type="scientific">Dyadobacter helix</name>
    <dbReference type="NCBI Taxonomy" id="2822344"/>
    <lineage>
        <taxon>Bacteria</taxon>
        <taxon>Pseudomonadati</taxon>
        <taxon>Bacteroidota</taxon>
        <taxon>Cytophagia</taxon>
        <taxon>Cytophagales</taxon>
        <taxon>Spirosomataceae</taxon>
        <taxon>Dyadobacter</taxon>
    </lineage>
</organism>
<sequence>MTNKIPVGLVKKMMISSQESRQDLKQRLKTHEGRLESLYEMLADGDITDDQFNHFYAISLRGSNSSSPKF</sequence>
<proteinExistence type="predicted"/>
<dbReference type="AlphaFoldDB" id="A0A916JDJ5"/>
<accession>A0A916JDJ5</accession>
<comment type="caution">
    <text evidence="1">The sequence shown here is derived from an EMBL/GenBank/DDBJ whole genome shotgun (WGS) entry which is preliminary data.</text>
</comment>
<keyword evidence="2" id="KW-1185">Reference proteome</keyword>
<evidence type="ECO:0000313" key="2">
    <source>
        <dbReference type="Proteomes" id="UP000680038"/>
    </source>
</evidence>
<reference evidence="1" key="1">
    <citation type="submission" date="2021-04" db="EMBL/GenBank/DDBJ databases">
        <authorList>
            <person name="Rodrigo-Torres L."/>
            <person name="Arahal R. D."/>
            <person name="Lucena T."/>
        </authorList>
    </citation>
    <scope>NUCLEOTIDE SEQUENCE</scope>
    <source>
        <strain evidence="1">CECT 9275</strain>
    </source>
</reference>